<dbReference type="EMBL" id="FQUO01000015">
    <property type="protein sequence ID" value="SHF99460.1"/>
    <property type="molecule type" value="Genomic_DNA"/>
</dbReference>
<evidence type="ECO:0008006" key="4">
    <source>
        <dbReference type="Google" id="ProtNLM"/>
    </source>
</evidence>
<dbReference type="Pfam" id="PF13852">
    <property type="entry name" value="DUF4197"/>
    <property type="match status" value="1"/>
</dbReference>
<organism evidence="2 3">
    <name type="scientific">Cnuella takakiae</name>
    <dbReference type="NCBI Taxonomy" id="1302690"/>
    <lineage>
        <taxon>Bacteria</taxon>
        <taxon>Pseudomonadati</taxon>
        <taxon>Bacteroidota</taxon>
        <taxon>Chitinophagia</taxon>
        <taxon>Chitinophagales</taxon>
        <taxon>Chitinophagaceae</taxon>
        <taxon>Cnuella</taxon>
    </lineage>
</organism>
<keyword evidence="1" id="KW-0732">Signal</keyword>
<evidence type="ECO:0000313" key="2">
    <source>
        <dbReference type="EMBL" id="SHF99460.1"/>
    </source>
</evidence>
<proteinExistence type="predicted"/>
<reference evidence="2 3" key="1">
    <citation type="submission" date="2016-11" db="EMBL/GenBank/DDBJ databases">
        <authorList>
            <person name="Jaros S."/>
            <person name="Januszkiewicz K."/>
            <person name="Wedrychowicz H."/>
        </authorList>
    </citation>
    <scope>NUCLEOTIDE SEQUENCE [LARGE SCALE GENOMIC DNA]</scope>
    <source>
        <strain evidence="2 3">DSM 26897</strain>
    </source>
</reference>
<dbReference type="Proteomes" id="UP000184368">
    <property type="component" value="Unassembled WGS sequence"/>
</dbReference>
<evidence type="ECO:0000313" key="3">
    <source>
        <dbReference type="Proteomes" id="UP000184368"/>
    </source>
</evidence>
<name>A0A1M5G6M8_9BACT</name>
<dbReference type="RefSeq" id="WP_073046141.1">
    <property type="nucleotide sequence ID" value="NZ_FQUO01000015.1"/>
</dbReference>
<sequence>MQKHWIPLLAATMFASAIHAQTIPNVFRKNGKNDSAATQVKLPNIFGKGKAGTNLSATEVSAGLKEALTIGAQRATGKLSVADGFFRDAALKILMPPEAKKLESTLRSMGMNRQVDAAILAMNRAAEDAAGSASKIFVDAVKGMTIQDALGILRGGDNAATNFLKDKTTASLVSAFQPVIGESLKKVDATRHWTTITTAYNTVSREKVNTDLTGYVTEKALAGIFLQLSQEEQSIRKDPAARTTELLKKVFQ</sequence>
<evidence type="ECO:0000256" key="1">
    <source>
        <dbReference type="SAM" id="SignalP"/>
    </source>
</evidence>
<protein>
    <recommendedName>
        <fullName evidence="4">DUF4197 domain-containing protein</fullName>
    </recommendedName>
</protein>
<gene>
    <name evidence="2" type="ORF">SAMN05444008_115128</name>
</gene>
<feature type="signal peptide" evidence="1">
    <location>
        <begin position="1"/>
        <end position="20"/>
    </location>
</feature>
<accession>A0A1M5G6M8</accession>
<feature type="chain" id="PRO_5013064625" description="DUF4197 domain-containing protein" evidence="1">
    <location>
        <begin position="21"/>
        <end position="252"/>
    </location>
</feature>
<dbReference type="AlphaFoldDB" id="A0A1M5G6M8"/>
<dbReference type="InterPro" id="IPR025245">
    <property type="entry name" value="DUF4197"/>
</dbReference>
<keyword evidence="3" id="KW-1185">Reference proteome</keyword>